<dbReference type="PANTHER" id="PTHR36350">
    <property type="entry name" value="TRANSMEMBRANE PROTEIN"/>
    <property type="match status" value="1"/>
</dbReference>
<name>A0AAV5I3T9_9ROSI</name>
<sequence>METVLYLCHGIPPTMPLPPATENKLCFNSRRSSSLSLSSGRKKTLRGRVIECSGGRKLKRGASFQSTATKLGALKSLLDVMNCLDLHRSDTHNTQELTQQKAVEILKEEYQNCEKETLRDPFVYAEILICLGRFKEALELDCLKESHPSDLRLKLYKAIIYTMLARSFWEEFWNSPEIPDVGDDVPIERED</sequence>
<comment type="caution">
    <text evidence="1">The sequence shown here is derived from an EMBL/GenBank/DDBJ whole genome shotgun (WGS) entry which is preliminary data.</text>
</comment>
<protein>
    <submittedName>
        <fullName evidence="1">Uncharacterized protein</fullName>
    </submittedName>
</protein>
<accession>A0AAV5I3T9</accession>
<dbReference type="Proteomes" id="UP001054252">
    <property type="component" value="Unassembled WGS sequence"/>
</dbReference>
<dbReference type="EMBL" id="BPVZ01000006">
    <property type="protein sequence ID" value="GKU92567.1"/>
    <property type="molecule type" value="Genomic_DNA"/>
</dbReference>
<organism evidence="1 2">
    <name type="scientific">Rubroshorea leprosula</name>
    <dbReference type="NCBI Taxonomy" id="152421"/>
    <lineage>
        <taxon>Eukaryota</taxon>
        <taxon>Viridiplantae</taxon>
        <taxon>Streptophyta</taxon>
        <taxon>Embryophyta</taxon>
        <taxon>Tracheophyta</taxon>
        <taxon>Spermatophyta</taxon>
        <taxon>Magnoliopsida</taxon>
        <taxon>eudicotyledons</taxon>
        <taxon>Gunneridae</taxon>
        <taxon>Pentapetalae</taxon>
        <taxon>rosids</taxon>
        <taxon>malvids</taxon>
        <taxon>Malvales</taxon>
        <taxon>Dipterocarpaceae</taxon>
        <taxon>Rubroshorea</taxon>
    </lineage>
</organism>
<reference evidence="1 2" key="1">
    <citation type="journal article" date="2021" name="Commun. Biol.">
        <title>The genome of Shorea leprosula (Dipterocarpaceae) highlights the ecological relevance of drought in aseasonal tropical rainforests.</title>
        <authorList>
            <person name="Ng K.K.S."/>
            <person name="Kobayashi M.J."/>
            <person name="Fawcett J.A."/>
            <person name="Hatakeyama M."/>
            <person name="Paape T."/>
            <person name="Ng C.H."/>
            <person name="Ang C.C."/>
            <person name="Tnah L.H."/>
            <person name="Lee C.T."/>
            <person name="Nishiyama T."/>
            <person name="Sese J."/>
            <person name="O'Brien M.J."/>
            <person name="Copetti D."/>
            <person name="Mohd Noor M.I."/>
            <person name="Ong R.C."/>
            <person name="Putra M."/>
            <person name="Sireger I.Z."/>
            <person name="Indrioko S."/>
            <person name="Kosugi Y."/>
            <person name="Izuno A."/>
            <person name="Isagi Y."/>
            <person name="Lee S.L."/>
            <person name="Shimizu K.K."/>
        </authorList>
    </citation>
    <scope>NUCLEOTIDE SEQUENCE [LARGE SCALE GENOMIC DNA]</scope>
    <source>
        <strain evidence="1">214</strain>
    </source>
</reference>
<evidence type="ECO:0000313" key="2">
    <source>
        <dbReference type="Proteomes" id="UP001054252"/>
    </source>
</evidence>
<keyword evidence="2" id="KW-1185">Reference proteome</keyword>
<gene>
    <name evidence="1" type="ORF">SLEP1_g6278</name>
</gene>
<evidence type="ECO:0000313" key="1">
    <source>
        <dbReference type="EMBL" id="GKU92567.1"/>
    </source>
</evidence>
<dbReference type="AlphaFoldDB" id="A0AAV5I3T9"/>
<proteinExistence type="predicted"/>
<dbReference type="PANTHER" id="PTHR36350:SF2">
    <property type="entry name" value="PROTEIN, PUTATIVE-RELATED"/>
    <property type="match status" value="1"/>
</dbReference>